<evidence type="ECO:0000313" key="4">
    <source>
        <dbReference type="Proteomes" id="UP000182025"/>
    </source>
</evidence>
<dbReference type="Gene3D" id="3.40.50.2000">
    <property type="entry name" value="Glycogen Phosphorylase B"/>
    <property type="match status" value="1"/>
</dbReference>
<keyword evidence="1 3" id="KW-0808">Transferase</keyword>
<proteinExistence type="predicted"/>
<gene>
    <name evidence="3" type="ORF">SAMN05216177_103416</name>
</gene>
<name>A0A1I5RCY0_9GAMM</name>
<protein>
    <submittedName>
        <fullName evidence="3">Glycosyltransferase involved in cell wall bisynthesis</fullName>
    </submittedName>
</protein>
<evidence type="ECO:0000256" key="1">
    <source>
        <dbReference type="ARBA" id="ARBA00022679"/>
    </source>
</evidence>
<dbReference type="PANTHER" id="PTHR46401">
    <property type="entry name" value="GLYCOSYLTRANSFERASE WBBK-RELATED"/>
    <property type="match status" value="1"/>
</dbReference>
<reference evidence="4" key="1">
    <citation type="submission" date="2016-10" db="EMBL/GenBank/DDBJ databases">
        <authorList>
            <person name="Varghese N."/>
            <person name="Submissions S."/>
        </authorList>
    </citation>
    <scope>NUCLEOTIDE SEQUENCE [LARGE SCALE GENOMIC DNA]</scope>
    <source>
        <strain evidence="4">JCM 15604</strain>
    </source>
</reference>
<dbReference type="InterPro" id="IPR001296">
    <property type="entry name" value="Glyco_trans_1"/>
</dbReference>
<evidence type="ECO:0000313" key="3">
    <source>
        <dbReference type="EMBL" id="SFP56280.1"/>
    </source>
</evidence>
<dbReference type="CDD" id="cd03809">
    <property type="entry name" value="GT4_MtfB-like"/>
    <property type="match status" value="1"/>
</dbReference>
<dbReference type="SUPFAM" id="SSF53756">
    <property type="entry name" value="UDP-Glycosyltransferase/glycogen phosphorylase"/>
    <property type="match status" value="1"/>
</dbReference>
<feature type="domain" description="Glycosyl transferase family 1" evidence="2">
    <location>
        <begin position="210"/>
        <end position="366"/>
    </location>
</feature>
<keyword evidence="4" id="KW-1185">Reference proteome</keyword>
<dbReference type="Pfam" id="PF00534">
    <property type="entry name" value="Glycos_transf_1"/>
    <property type="match status" value="1"/>
</dbReference>
<dbReference type="AlphaFoldDB" id="A0A1I5RCY0"/>
<evidence type="ECO:0000259" key="2">
    <source>
        <dbReference type="Pfam" id="PF00534"/>
    </source>
</evidence>
<dbReference type="Proteomes" id="UP000182025">
    <property type="component" value="Unassembled WGS sequence"/>
</dbReference>
<dbReference type="PANTHER" id="PTHR46401:SF2">
    <property type="entry name" value="GLYCOSYLTRANSFERASE WBBK-RELATED"/>
    <property type="match status" value="1"/>
</dbReference>
<accession>A0A1I5RCY0</accession>
<dbReference type="EMBL" id="FOXK01000003">
    <property type="protein sequence ID" value="SFP56280.1"/>
    <property type="molecule type" value="Genomic_DNA"/>
</dbReference>
<dbReference type="GO" id="GO:0016757">
    <property type="term" value="F:glycosyltransferase activity"/>
    <property type="evidence" value="ECO:0007669"/>
    <property type="project" value="InterPro"/>
</dbReference>
<sequence length="400" mass="45304">MKVGIVLEQRLHSGGGFQQALNAIIQFIKICPSWVSINIYTTVAENVKHDSLRNVSVQYVRSGFLERITSLLLANEFLASAPLTAKMNLTTRLESKMLAQGVEIVYFVGPSNYALSLRYLPYIFTVWDVCHRDHPEFPEVSSKGEFFRREALYRNAINRSYLTLTDSEELKRKLCNIYGADEQRLLSMPFQPAPFSNLFNCHDLKEIESKFNLPADYIFYPAQFWPHKNHVRILQALAILRSKGKCYSAVFCGGDQENKKTIQVLAESLGLSRQIVFTGFVSERDMSGLYALSKVLVMPTYFGPTNLPPLEAWLAEKPVVYSEPLKAQVGCAALCIDPDSAVELATAVERIYSDDDLVAELVLAGKRRLKEFDSMRIDSENKLLEVLEIFNCRKACWGKV</sequence>
<organism evidence="3 4">
    <name type="scientific">Ectopseudomonas toyotomiensis</name>
    <dbReference type="NCBI Taxonomy" id="554344"/>
    <lineage>
        <taxon>Bacteria</taxon>
        <taxon>Pseudomonadati</taxon>
        <taxon>Pseudomonadota</taxon>
        <taxon>Gammaproteobacteria</taxon>
        <taxon>Pseudomonadales</taxon>
        <taxon>Pseudomonadaceae</taxon>
        <taxon>Ectopseudomonas</taxon>
    </lineage>
</organism>